<evidence type="ECO:0000313" key="3">
    <source>
        <dbReference type="Proteomes" id="UP000299102"/>
    </source>
</evidence>
<protein>
    <submittedName>
        <fullName evidence="2">Uncharacterized protein</fullName>
    </submittedName>
</protein>
<gene>
    <name evidence="2" type="ORF">EVAR_90739_1</name>
</gene>
<feature type="region of interest" description="Disordered" evidence="1">
    <location>
        <begin position="1"/>
        <end position="110"/>
    </location>
</feature>
<organism evidence="2 3">
    <name type="scientific">Eumeta variegata</name>
    <name type="common">Bagworm moth</name>
    <name type="synonym">Eumeta japonica</name>
    <dbReference type="NCBI Taxonomy" id="151549"/>
    <lineage>
        <taxon>Eukaryota</taxon>
        <taxon>Metazoa</taxon>
        <taxon>Ecdysozoa</taxon>
        <taxon>Arthropoda</taxon>
        <taxon>Hexapoda</taxon>
        <taxon>Insecta</taxon>
        <taxon>Pterygota</taxon>
        <taxon>Neoptera</taxon>
        <taxon>Endopterygota</taxon>
        <taxon>Lepidoptera</taxon>
        <taxon>Glossata</taxon>
        <taxon>Ditrysia</taxon>
        <taxon>Tineoidea</taxon>
        <taxon>Psychidae</taxon>
        <taxon>Oiketicinae</taxon>
        <taxon>Eumeta</taxon>
    </lineage>
</organism>
<comment type="caution">
    <text evidence="2">The sequence shown here is derived from an EMBL/GenBank/DDBJ whole genome shotgun (WGS) entry which is preliminary data.</text>
</comment>
<dbReference type="Proteomes" id="UP000299102">
    <property type="component" value="Unassembled WGS sequence"/>
</dbReference>
<sequence length="110" mass="12069">MPCRCRRPTSRHSLQGGEPRLGHDPPAPRRPRNVIADKGSSLVEDSTPSKLIIGVSTSAEPDPERDSSWPDSVVITRRGTRPTLRPQRSVPAAREDDAVRSKGVSDRPIQ</sequence>
<feature type="compositionally biased region" description="Basic and acidic residues" evidence="1">
    <location>
        <begin position="93"/>
        <end position="110"/>
    </location>
</feature>
<evidence type="ECO:0000313" key="2">
    <source>
        <dbReference type="EMBL" id="GBP91778.1"/>
    </source>
</evidence>
<dbReference type="AlphaFoldDB" id="A0A4C1ZVS0"/>
<dbReference type="OrthoDB" id="7463822at2759"/>
<accession>A0A4C1ZVS0</accession>
<keyword evidence="3" id="KW-1185">Reference proteome</keyword>
<dbReference type="EMBL" id="BGZK01002207">
    <property type="protein sequence ID" value="GBP91778.1"/>
    <property type="molecule type" value="Genomic_DNA"/>
</dbReference>
<evidence type="ECO:0000256" key="1">
    <source>
        <dbReference type="SAM" id="MobiDB-lite"/>
    </source>
</evidence>
<proteinExistence type="predicted"/>
<reference evidence="2 3" key="1">
    <citation type="journal article" date="2019" name="Commun. Biol.">
        <title>The bagworm genome reveals a unique fibroin gene that provides high tensile strength.</title>
        <authorList>
            <person name="Kono N."/>
            <person name="Nakamura H."/>
            <person name="Ohtoshi R."/>
            <person name="Tomita M."/>
            <person name="Numata K."/>
            <person name="Arakawa K."/>
        </authorList>
    </citation>
    <scope>NUCLEOTIDE SEQUENCE [LARGE SCALE GENOMIC DNA]</scope>
</reference>
<name>A0A4C1ZVS0_EUMVA</name>
<feature type="compositionally biased region" description="Basic residues" evidence="1">
    <location>
        <begin position="1"/>
        <end position="10"/>
    </location>
</feature>
<feature type="compositionally biased region" description="Polar residues" evidence="1">
    <location>
        <begin position="43"/>
        <end position="59"/>
    </location>
</feature>